<dbReference type="InterPro" id="IPR027417">
    <property type="entry name" value="P-loop_NTPase"/>
</dbReference>
<dbReference type="OrthoDB" id="9815222at2"/>
<evidence type="ECO:0000259" key="1">
    <source>
        <dbReference type="PROSITE" id="PS51192"/>
    </source>
</evidence>
<protein>
    <recommendedName>
        <fullName evidence="1">Helicase ATP-binding domain-containing protein</fullName>
    </recommendedName>
</protein>
<dbReference type="AlphaFoldDB" id="A0A139NXH9"/>
<dbReference type="Pfam" id="PF00270">
    <property type="entry name" value="DEAD"/>
    <property type="match status" value="1"/>
</dbReference>
<dbReference type="EMBL" id="LQNX01000065">
    <property type="protein sequence ID" value="KXT80414.1"/>
    <property type="molecule type" value="Genomic_DNA"/>
</dbReference>
<reference evidence="2 3" key="1">
    <citation type="submission" date="2016-01" db="EMBL/GenBank/DDBJ databases">
        <title>Highly variable Streptococcus oralis are common among viridans streptococci isolated from primates.</title>
        <authorList>
            <person name="Denapaite D."/>
            <person name="Rieger M."/>
            <person name="Koendgen S."/>
            <person name="Brueckner R."/>
            <person name="Ochigava I."/>
            <person name="Kappeler P."/>
            <person name="Maetz-Rensing K."/>
            <person name="Leendertz F."/>
            <person name="Hakenbeck R."/>
        </authorList>
    </citation>
    <scope>NUCLEOTIDE SEQUENCE [LARGE SCALE GENOMIC DNA]</scope>
    <source>
        <strain evidence="2 3">DD15</strain>
    </source>
</reference>
<accession>A0A139NXH9</accession>
<dbReference type="SMART" id="SM00487">
    <property type="entry name" value="DEXDc"/>
    <property type="match status" value="1"/>
</dbReference>
<dbReference type="GO" id="GO:0005524">
    <property type="term" value="F:ATP binding"/>
    <property type="evidence" value="ECO:0007669"/>
    <property type="project" value="InterPro"/>
</dbReference>
<dbReference type="SUPFAM" id="SSF52540">
    <property type="entry name" value="P-loop containing nucleoside triphosphate hydrolases"/>
    <property type="match status" value="1"/>
</dbReference>
<feature type="domain" description="Helicase ATP-binding" evidence="1">
    <location>
        <begin position="142"/>
        <end position="301"/>
    </location>
</feature>
<comment type="caution">
    <text evidence="2">The sequence shown here is derived from an EMBL/GenBank/DDBJ whole genome shotgun (WGS) entry which is preliminary data.</text>
</comment>
<name>A0A139NXH9_STROR</name>
<gene>
    <name evidence="2" type="ORF">SORDD15_01339</name>
</gene>
<dbReference type="Gene3D" id="3.40.50.300">
    <property type="entry name" value="P-loop containing nucleotide triphosphate hydrolases"/>
    <property type="match status" value="2"/>
</dbReference>
<dbReference type="InterPro" id="IPR011545">
    <property type="entry name" value="DEAD/DEAH_box_helicase_dom"/>
</dbReference>
<proteinExistence type="predicted"/>
<dbReference type="PROSITE" id="PS51192">
    <property type="entry name" value="HELICASE_ATP_BIND_1"/>
    <property type="match status" value="1"/>
</dbReference>
<organism evidence="2 3">
    <name type="scientific">Streptococcus oralis</name>
    <dbReference type="NCBI Taxonomy" id="1303"/>
    <lineage>
        <taxon>Bacteria</taxon>
        <taxon>Bacillati</taxon>
        <taxon>Bacillota</taxon>
        <taxon>Bacilli</taxon>
        <taxon>Lactobacillales</taxon>
        <taxon>Streptococcaceae</taxon>
        <taxon>Streptococcus</taxon>
    </lineage>
</organism>
<evidence type="ECO:0000313" key="2">
    <source>
        <dbReference type="EMBL" id="KXT80414.1"/>
    </source>
</evidence>
<evidence type="ECO:0000313" key="3">
    <source>
        <dbReference type="Proteomes" id="UP000070678"/>
    </source>
</evidence>
<sequence length="831" mass="96589">MSHKQDQGLRALTEIRKNEKISTRLQQLLYLSSSLTEKEAEYLFGIALILIDEYEKNRQKTLLIDYAYLIIARTCFKIKKFNALYDFSVNYGYYPVAKKILSEGYIPEESQRLTHVLSNGEMDRFIENGKVKTYEQDRVFQKVLNSESNQFSFIAPTSYGKSEIIFRHLSKYEDDGNVAIIVPTKALIDQTYREARQVVTDRKIIIHDQNYNSETDDRVLAIVTQERGLRLIEEGMIFSVIYIDEAHELLNSSSIRSILLSRFIKLVQKFNPNVNMVYLSPVISDSSNLSLVDQGQIEEYRIAKNLKILLIKFLDLSGKEQVYDVFLNQFIELDRIFSGSYEYISQLVQSGKFKKNLHFLFKPRDIEKYARKLASSLSNIEVPEEIRTLQEELAEIVHPEFKLIDFLSKGTVYLHGKMPLMIRNYLIKFVRESEFIKNFIANSIILAGINLPIDNLIYISGKSSQNDLVNLIGRVNRLNEIFHEGAALSKIFVPVHFVDIEEFPQPNGGKMKDKIESLRKKGADEMKNPMLENIKVTDTVLEARKTEARILELYTTNDFATRLHKAGAQQVLCYTQEGMKMLEKILKEAKSIDEGLEREELISQIFQKIKSIFFDSFTINPNNSQNMVNDRLFKPSENIKRLRYEQTLTYYKNFLKNSANPIKLRVNGIYAYWQRLLESPTSTNCFVYVGKSFGEVPYQTAAYKGNAKVYIDLRDHTGDKHFLYNTAIIKLQLDEEFVSYELMLLISTLKEFGIISQSQFDYFFYGTIEEHEIDILRLGISRTTYHALKESNQTENIVFDKFGNPRANQTLKDYIQTKKGIEKFELEQFFL</sequence>
<dbReference type="RefSeq" id="WP_061415862.1">
    <property type="nucleotide sequence ID" value="NZ_KQ969522.1"/>
</dbReference>
<dbReference type="PATRIC" id="fig|1303.78.peg.1414"/>
<dbReference type="InterPro" id="IPR014001">
    <property type="entry name" value="Helicase_ATP-bd"/>
</dbReference>
<dbReference type="Proteomes" id="UP000070678">
    <property type="component" value="Unassembled WGS sequence"/>
</dbReference>
<dbReference type="GO" id="GO:0003676">
    <property type="term" value="F:nucleic acid binding"/>
    <property type="evidence" value="ECO:0007669"/>
    <property type="project" value="InterPro"/>
</dbReference>